<comment type="caution">
    <text evidence="3">The sequence shown here is derived from an EMBL/GenBank/DDBJ whole genome shotgun (WGS) entry which is preliminary data.</text>
</comment>
<dbReference type="InterPro" id="IPR002816">
    <property type="entry name" value="TraB/PrgY/GumN_fam"/>
</dbReference>
<feature type="signal peptide" evidence="2">
    <location>
        <begin position="1"/>
        <end position="20"/>
    </location>
</feature>
<sequence>MPLRLLALAALLLTPFLAAAQAVAPAPAGSVTQLEAVTVSGVQPGPGLWQVRRGDHVLWILATLSPLPEKMQWQTADVERAIAASQVVLGAPTAKIDTKVGFFGKLFLLPSLFSARKNPDGARLVDLVNADDYAKWQALKAKYIGRDGGVERWRPLFAALELYRKALKKSDLDSKTSVTDTVRGLAKRHNMQLTKVAYHVEMDDLRGAIKAFTRSGPNDLECFHRAVTGLEIELPLIRARANAWATGDIDALRTLPPDGARQACLNAITEAGFARQLGLNDLPARVRDTWLAAADKALAEHPQSFAMLPLEALIGPDSTLGQLRARGYTITAPDEVPADDAPEAAVPAAATTSSR</sequence>
<dbReference type="Proteomes" id="UP001620460">
    <property type="component" value="Unassembled WGS sequence"/>
</dbReference>
<evidence type="ECO:0000256" key="2">
    <source>
        <dbReference type="SAM" id="SignalP"/>
    </source>
</evidence>
<name>A0ABW8K1J9_9GAMM</name>
<organism evidence="3 4">
    <name type="scientific">Dyella ginsengisoli</name>
    <dbReference type="NCBI Taxonomy" id="363848"/>
    <lineage>
        <taxon>Bacteria</taxon>
        <taxon>Pseudomonadati</taxon>
        <taxon>Pseudomonadota</taxon>
        <taxon>Gammaproteobacteria</taxon>
        <taxon>Lysobacterales</taxon>
        <taxon>Rhodanobacteraceae</taxon>
        <taxon>Dyella</taxon>
    </lineage>
</organism>
<dbReference type="CDD" id="cd14788">
    <property type="entry name" value="GumN"/>
    <property type="match status" value="1"/>
</dbReference>
<keyword evidence="2" id="KW-0732">Signal</keyword>
<protein>
    <submittedName>
        <fullName evidence="3">TraB/GumN family protein</fullName>
    </submittedName>
</protein>
<evidence type="ECO:0000313" key="3">
    <source>
        <dbReference type="EMBL" id="MFK2905887.1"/>
    </source>
</evidence>
<dbReference type="EMBL" id="JADIKM010000006">
    <property type="protein sequence ID" value="MFK2905887.1"/>
    <property type="molecule type" value="Genomic_DNA"/>
</dbReference>
<dbReference type="RefSeq" id="WP_404635723.1">
    <property type="nucleotide sequence ID" value="NZ_JADIKM010000006.1"/>
</dbReference>
<evidence type="ECO:0000256" key="1">
    <source>
        <dbReference type="SAM" id="MobiDB-lite"/>
    </source>
</evidence>
<feature type="compositionally biased region" description="Low complexity" evidence="1">
    <location>
        <begin position="343"/>
        <end position="355"/>
    </location>
</feature>
<evidence type="ECO:0000313" key="4">
    <source>
        <dbReference type="Proteomes" id="UP001620460"/>
    </source>
</evidence>
<feature type="chain" id="PRO_5045891997" evidence="2">
    <location>
        <begin position="21"/>
        <end position="355"/>
    </location>
</feature>
<accession>A0ABW8K1J9</accession>
<reference evidence="3 4" key="1">
    <citation type="submission" date="2020-10" db="EMBL/GenBank/DDBJ databases">
        <title>Phylogeny of dyella-like bacteria.</title>
        <authorList>
            <person name="Fu J."/>
        </authorList>
    </citation>
    <scope>NUCLEOTIDE SEQUENCE [LARGE SCALE GENOMIC DNA]</scope>
    <source>
        <strain evidence="3 4">Gsoil3046</strain>
    </source>
</reference>
<feature type="region of interest" description="Disordered" evidence="1">
    <location>
        <begin position="333"/>
        <end position="355"/>
    </location>
</feature>
<dbReference type="Pfam" id="PF01963">
    <property type="entry name" value="TraB_PrgY_gumN"/>
    <property type="match status" value="1"/>
</dbReference>
<proteinExistence type="predicted"/>
<gene>
    <name evidence="3" type="ORF">ISP17_18145</name>
</gene>
<keyword evidence="4" id="KW-1185">Reference proteome</keyword>